<dbReference type="InterPro" id="IPR046350">
    <property type="entry name" value="Cystatin_sf"/>
</dbReference>
<feature type="chain" id="PRO_5041645442" description="Cystatin domain-containing protein" evidence="1">
    <location>
        <begin position="21"/>
        <end position="133"/>
    </location>
</feature>
<dbReference type="AlphaFoldDB" id="A0AA88YFC9"/>
<keyword evidence="3" id="KW-1185">Reference proteome</keyword>
<evidence type="ECO:0000313" key="3">
    <source>
        <dbReference type="Proteomes" id="UP001186944"/>
    </source>
</evidence>
<keyword evidence="1" id="KW-0732">Signal</keyword>
<evidence type="ECO:0000256" key="1">
    <source>
        <dbReference type="SAM" id="SignalP"/>
    </source>
</evidence>
<dbReference type="Gene3D" id="3.10.450.10">
    <property type="match status" value="1"/>
</dbReference>
<dbReference type="Proteomes" id="UP001186944">
    <property type="component" value="Unassembled WGS sequence"/>
</dbReference>
<name>A0AA88YFC9_PINIB</name>
<sequence>MRYFGLLCCLVSVLLGCGTAHMQLLGGFDREKTVTKGSEVSQLFDRVKTDIKNALDCFNVGYTGPPTALKYIQQVVAGMNYIVSMVMPSLDGGQNKYFIVKIYEPAHRDNVMKVSLLDLKSSEIRIDTPIKVF</sequence>
<protein>
    <recommendedName>
        <fullName evidence="4">Cystatin domain-containing protein</fullName>
    </recommendedName>
</protein>
<dbReference type="PROSITE" id="PS51257">
    <property type="entry name" value="PROKAR_LIPOPROTEIN"/>
    <property type="match status" value="1"/>
</dbReference>
<reference evidence="2" key="1">
    <citation type="submission" date="2019-08" db="EMBL/GenBank/DDBJ databases">
        <title>The improved chromosome-level genome for the pearl oyster Pinctada fucata martensii using PacBio sequencing and Hi-C.</title>
        <authorList>
            <person name="Zheng Z."/>
        </authorList>
    </citation>
    <scope>NUCLEOTIDE SEQUENCE</scope>
    <source>
        <strain evidence="2">ZZ-2019</strain>
        <tissue evidence="2">Adductor muscle</tissue>
    </source>
</reference>
<dbReference type="EMBL" id="VSWD01000007">
    <property type="protein sequence ID" value="KAK3098362.1"/>
    <property type="molecule type" value="Genomic_DNA"/>
</dbReference>
<organism evidence="2 3">
    <name type="scientific">Pinctada imbricata</name>
    <name type="common">Atlantic pearl-oyster</name>
    <name type="synonym">Pinctada martensii</name>
    <dbReference type="NCBI Taxonomy" id="66713"/>
    <lineage>
        <taxon>Eukaryota</taxon>
        <taxon>Metazoa</taxon>
        <taxon>Spiralia</taxon>
        <taxon>Lophotrochozoa</taxon>
        <taxon>Mollusca</taxon>
        <taxon>Bivalvia</taxon>
        <taxon>Autobranchia</taxon>
        <taxon>Pteriomorphia</taxon>
        <taxon>Pterioida</taxon>
        <taxon>Pterioidea</taxon>
        <taxon>Pteriidae</taxon>
        <taxon>Pinctada</taxon>
    </lineage>
</organism>
<dbReference type="SUPFAM" id="SSF54403">
    <property type="entry name" value="Cystatin/monellin"/>
    <property type="match status" value="1"/>
</dbReference>
<accession>A0AA88YFC9</accession>
<evidence type="ECO:0008006" key="4">
    <source>
        <dbReference type="Google" id="ProtNLM"/>
    </source>
</evidence>
<gene>
    <name evidence="2" type="ORF">FSP39_018770</name>
</gene>
<proteinExistence type="predicted"/>
<evidence type="ECO:0000313" key="2">
    <source>
        <dbReference type="EMBL" id="KAK3098362.1"/>
    </source>
</evidence>
<feature type="signal peptide" evidence="1">
    <location>
        <begin position="1"/>
        <end position="20"/>
    </location>
</feature>
<comment type="caution">
    <text evidence="2">The sequence shown here is derived from an EMBL/GenBank/DDBJ whole genome shotgun (WGS) entry which is preliminary data.</text>
</comment>